<gene>
    <name evidence="2" type="ORF">CRX42_05935</name>
</gene>
<name>A0A2W0F443_PSEJE</name>
<feature type="region of interest" description="Disordered" evidence="1">
    <location>
        <begin position="1"/>
        <end position="21"/>
    </location>
</feature>
<sequence>MREEKKPKGLAERQREFRERQREAGFVQRTLWIHKEAEEQGRMAALDGQPCEPMNTRHPLSWAMGWIDEKNRQEPG</sequence>
<dbReference type="Proteomes" id="UP000247437">
    <property type="component" value="Unassembled WGS sequence"/>
</dbReference>
<dbReference type="OrthoDB" id="6942062at2"/>
<reference evidence="2 3" key="1">
    <citation type="journal article" date="2018" name="Appl. Microbiol. Biotechnol.">
        <title>Characterization of the caprolactam degradation pathway in Pseudomonas jessenii using mass spectrometry-based proteomics.</title>
        <authorList>
            <person name="Otzen M."/>
            <person name="Palacio C."/>
            <person name="Janssen D.B."/>
        </authorList>
    </citation>
    <scope>NUCLEOTIDE SEQUENCE [LARGE SCALE GENOMIC DNA]</scope>
    <source>
        <strain evidence="2 3">GO3</strain>
    </source>
</reference>
<evidence type="ECO:0000313" key="2">
    <source>
        <dbReference type="EMBL" id="PYY71491.1"/>
    </source>
</evidence>
<dbReference type="RefSeq" id="WP_110658330.1">
    <property type="nucleotide sequence ID" value="NZ_PDLL01000041.1"/>
</dbReference>
<dbReference type="AlphaFoldDB" id="A0A2W0F443"/>
<evidence type="ECO:0000256" key="1">
    <source>
        <dbReference type="SAM" id="MobiDB-lite"/>
    </source>
</evidence>
<protein>
    <submittedName>
        <fullName evidence="2">Uncharacterized protein</fullName>
    </submittedName>
</protein>
<dbReference type="EMBL" id="PDLL01000041">
    <property type="protein sequence ID" value="PYY71491.1"/>
    <property type="molecule type" value="Genomic_DNA"/>
</dbReference>
<accession>A0A2W0F443</accession>
<proteinExistence type="predicted"/>
<organism evidence="2 3">
    <name type="scientific">Pseudomonas jessenii</name>
    <dbReference type="NCBI Taxonomy" id="77298"/>
    <lineage>
        <taxon>Bacteria</taxon>
        <taxon>Pseudomonadati</taxon>
        <taxon>Pseudomonadota</taxon>
        <taxon>Gammaproteobacteria</taxon>
        <taxon>Pseudomonadales</taxon>
        <taxon>Pseudomonadaceae</taxon>
        <taxon>Pseudomonas</taxon>
    </lineage>
</organism>
<evidence type="ECO:0000313" key="3">
    <source>
        <dbReference type="Proteomes" id="UP000247437"/>
    </source>
</evidence>
<comment type="caution">
    <text evidence="2">The sequence shown here is derived from an EMBL/GenBank/DDBJ whole genome shotgun (WGS) entry which is preliminary data.</text>
</comment>